<dbReference type="GO" id="GO:0000177">
    <property type="term" value="C:cytoplasmic exosome (RNase complex)"/>
    <property type="evidence" value="ECO:0007669"/>
    <property type="project" value="TreeGrafter"/>
</dbReference>
<dbReference type="PANTHER" id="PTHR11953:SF0">
    <property type="entry name" value="EXOSOME COMPLEX COMPONENT RRP41"/>
    <property type="match status" value="1"/>
</dbReference>
<dbReference type="Pfam" id="PF03725">
    <property type="entry name" value="RNase_PH_C"/>
    <property type="match status" value="1"/>
</dbReference>
<dbReference type="GO" id="GO:0000176">
    <property type="term" value="C:nuclear exosome (RNase complex)"/>
    <property type="evidence" value="ECO:0007669"/>
    <property type="project" value="TreeGrafter"/>
</dbReference>
<dbReference type="GO" id="GO:0005730">
    <property type="term" value="C:nucleolus"/>
    <property type="evidence" value="ECO:0007669"/>
    <property type="project" value="TreeGrafter"/>
</dbReference>
<organism evidence="2 3">
    <name type="scientific">Anisodus acutangulus</name>
    <dbReference type="NCBI Taxonomy" id="402998"/>
    <lineage>
        <taxon>Eukaryota</taxon>
        <taxon>Viridiplantae</taxon>
        <taxon>Streptophyta</taxon>
        <taxon>Embryophyta</taxon>
        <taxon>Tracheophyta</taxon>
        <taxon>Spermatophyta</taxon>
        <taxon>Magnoliopsida</taxon>
        <taxon>eudicotyledons</taxon>
        <taxon>Gunneridae</taxon>
        <taxon>Pentapetalae</taxon>
        <taxon>asterids</taxon>
        <taxon>lamiids</taxon>
        <taxon>Solanales</taxon>
        <taxon>Solanaceae</taxon>
        <taxon>Solanoideae</taxon>
        <taxon>Hyoscyameae</taxon>
        <taxon>Anisodus</taxon>
    </lineage>
</organism>
<evidence type="ECO:0000259" key="1">
    <source>
        <dbReference type="Pfam" id="PF03725"/>
    </source>
</evidence>
<accession>A0A9Q1MZN6</accession>
<reference evidence="3" key="1">
    <citation type="journal article" date="2023" name="Proc. Natl. Acad. Sci. U.S.A.">
        <title>Genomic and structural basis for evolution of tropane alkaloid biosynthesis.</title>
        <authorList>
            <person name="Wanga Y.-J."/>
            <person name="Taina T."/>
            <person name="Yua J.-Y."/>
            <person name="Lia J."/>
            <person name="Xua B."/>
            <person name="Chenc J."/>
            <person name="D'Auriad J.C."/>
            <person name="Huanga J.-P."/>
            <person name="Huanga S.-X."/>
        </authorList>
    </citation>
    <scope>NUCLEOTIDE SEQUENCE [LARGE SCALE GENOMIC DNA]</scope>
    <source>
        <strain evidence="3">cv. KIB-2019</strain>
    </source>
</reference>
<sequence length="95" mass="10610">MSKFSKQMECSAGYLNITPLLDLNYLEDSAGGADVTVGILPKMDKVTLLQMDAKLPIDIFENVMQLAVEGCKEVESYIRKILLENAKMLEIRRGV</sequence>
<dbReference type="InterPro" id="IPR050080">
    <property type="entry name" value="RNase_PH"/>
</dbReference>
<protein>
    <recommendedName>
        <fullName evidence="1">Exoribonuclease phosphorolytic domain-containing protein</fullName>
    </recommendedName>
</protein>
<dbReference type="GO" id="GO:0003723">
    <property type="term" value="F:RNA binding"/>
    <property type="evidence" value="ECO:0007669"/>
    <property type="project" value="TreeGrafter"/>
</dbReference>
<dbReference type="GO" id="GO:0071028">
    <property type="term" value="P:nuclear mRNA surveillance"/>
    <property type="evidence" value="ECO:0007669"/>
    <property type="project" value="TreeGrafter"/>
</dbReference>
<dbReference type="InterPro" id="IPR036345">
    <property type="entry name" value="ExoRNase_PH_dom2_sf"/>
</dbReference>
<keyword evidence="3" id="KW-1185">Reference proteome</keyword>
<dbReference type="GO" id="GO:0034475">
    <property type="term" value="P:U4 snRNA 3'-end processing"/>
    <property type="evidence" value="ECO:0007669"/>
    <property type="project" value="TreeGrafter"/>
</dbReference>
<dbReference type="Gene3D" id="3.30.230.70">
    <property type="entry name" value="GHMP Kinase, N-terminal domain"/>
    <property type="match status" value="1"/>
</dbReference>
<feature type="domain" description="Exoribonuclease phosphorolytic" evidence="1">
    <location>
        <begin position="10"/>
        <end position="70"/>
    </location>
</feature>
<dbReference type="GO" id="GO:0016075">
    <property type="term" value="P:rRNA catabolic process"/>
    <property type="evidence" value="ECO:0007669"/>
    <property type="project" value="TreeGrafter"/>
</dbReference>
<comment type="caution">
    <text evidence="2">The sequence shown here is derived from an EMBL/GenBank/DDBJ whole genome shotgun (WGS) entry which is preliminary data.</text>
</comment>
<evidence type="ECO:0000313" key="2">
    <source>
        <dbReference type="EMBL" id="KAJ8573107.1"/>
    </source>
</evidence>
<dbReference type="Proteomes" id="UP001152561">
    <property type="component" value="Unassembled WGS sequence"/>
</dbReference>
<evidence type="ECO:0000313" key="3">
    <source>
        <dbReference type="Proteomes" id="UP001152561"/>
    </source>
</evidence>
<dbReference type="EMBL" id="JAJAGQ010000001">
    <property type="protein sequence ID" value="KAJ8573107.1"/>
    <property type="molecule type" value="Genomic_DNA"/>
</dbReference>
<dbReference type="GO" id="GO:0071051">
    <property type="term" value="P:poly(A)-dependent snoRNA 3'-end processing"/>
    <property type="evidence" value="ECO:0007669"/>
    <property type="project" value="TreeGrafter"/>
</dbReference>
<name>A0A9Q1MZN6_9SOLA</name>
<proteinExistence type="predicted"/>
<dbReference type="InterPro" id="IPR015847">
    <property type="entry name" value="ExoRNase_PH_dom2"/>
</dbReference>
<dbReference type="OrthoDB" id="1638768at2759"/>
<dbReference type="SUPFAM" id="SSF55666">
    <property type="entry name" value="Ribonuclease PH domain 2-like"/>
    <property type="match status" value="1"/>
</dbReference>
<dbReference type="PANTHER" id="PTHR11953">
    <property type="entry name" value="EXOSOME COMPLEX COMPONENT"/>
    <property type="match status" value="1"/>
</dbReference>
<dbReference type="InterPro" id="IPR027408">
    <property type="entry name" value="PNPase/RNase_PH_dom_sf"/>
</dbReference>
<dbReference type="AlphaFoldDB" id="A0A9Q1MZN6"/>
<gene>
    <name evidence="2" type="ORF">K7X08_009618</name>
</gene>